<dbReference type="SUPFAM" id="SSF159006">
    <property type="entry name" value="YopX-like"/>
    <property type="match status" value="1"/>
</dbReference>
<organism evidence="2">
    <name type="scientific">viral metagenome</name>
    <dbReference type="NCBI Taxonomy" id="1070528"/>
    <lineage>
        <taxon>unclassified sequences</taxon>
        <taxon>metagenomes</taxon>
        <taxon>organismal metagenomes</taxon>
    </lineage>
</organism>
<gene>
    <name evidence="2" type="ORF">TM448A01921_0002</name>
</gene>
<sequence length="135" mass="15400">MNINKFRVWDREQGKMVDDVCIMPSGALERIICHEEYDKRLDDLDKTAHWGVVDFTDFYAIECCEIIRFTGLLDKNGKEIYEGDILLFADGSKSEVFFDEGSFTVEDAASISMTGYWFSEVIGNIHENPKLLIGG</sequence>
<dbReference type="EMBL" id="MT144225">
    <property type="protein sequence ID" value="QJA50920.1"/>
    <property type="molecule type" value="Genomic_DNA"/>
</dbReference>
<dbReference type="AlphaFoldDB" id="A0A6H1ZUN9"/>
<name>A0A6H1ZUN9_9ZZZZ</name>
<dbReference type="InterPro" id="IPR023385">
    <property type="entry name" value="YopX-like_C"/>
</dbReference>
<dbReference type="InterPro" id="IPR019096">
    <property type="entry name" value="YopX_protein"/>
</dbReference>
<feature type="domain" description="YopX protein" evidence="1">
    <location>
        <begin position="5"/>
        <end position="132"/>
    </location>
</feature>
<proteinExistence type="predicted"/>
<dbReference type="Pfam" id="PF09643">
    <property type="entry name" value="YopX"/>
    <property type="match status" value="1"/>
</dbReference>
<accession>A0A6H1ZUN9</accession>
<evidence type="ECO:0000259" key="1">
    <source>
        <dbReference type="Pfam" id="PF09643"/>
    </source>
</evidence>
<protein>
    <submittedName>
        <fullName evidence="2">Putative YopX protein</fullName>
    </submittedName>
</protein>
<reference evidence="2" key="1">
    <citation type="submission" date="2020-03" db="EMBL/GenBank/DDBJ databases">
        <title>The deep terrestrial virosphere.</title>
        <authorList>
            <person name="Holmfeldt K."/>
            <person name="Nilsson E."/>
            <person name="Simone D."/>
            <person name="Lopez-Fernandez M."/>
            <person name="Wu X."/>
            <person name="de Brujin I."/>
            <person name="Lundin D."/>
            <person name="Andersson A."/>
            <person name="Bertilsson S."/>
            <person name="Dopson M."/>
        </authorList>
    </citation>
    <scope>NUCLEOTIDE SEQUENCE</scope>
    <source>
        <strain evidence="2">TM448A01921</strain>
    </source>
</reference>
<dbReference type="Gene3D" id="2.30.30.290">
    <property type="entry name" value="YopX-like domains"/>
    <property type="match status" value="1"/>
</dbReference>
<evidence type="ECO:0000313" key="2">
    <source>
        <dbReference type="EMBL" id="QJA50920.1"/>
    </source>
</evidence>